<keyword evidence="1" id="KW-0812">Transmembrane</keyword>
<organism evidence="2">
    <name type="scientific">Campylobacter sp. CCS1377</name>
    <dbReference type="NCBI Taxonomy" id="3158229"/>
    <lineage>
        <taxon>Bacteria</taxon>
        <taxon>Pseudomonadati</taxon>
        <taxon>Campylobacterota</taxon>
        <taxon>Epsilonproteobacteria</taxon>
        <taxon>Campylobacterales</taxon>
        <taxon>Campylobacteraceae</taxon>
        <taxon>Campylobacter</taxon>
    </lineage>
</organism>
<dbReference type="PANTHER" id="PTHR38598">
    <property type="entry name" value="INNER MEMBRANE PROTEIN YJCH"/>
    <property type="match status" value="1"/>
</dbReference>
<dbReference type="AlphaFoldDB" id="A0AAU7E719"/>
<gene>
    <name evidence="2" type="ORF">AAH949_09340</name>
</gene>
<sequence length="121" mass="13785">MELNQNQKQSLSRFRNFVSFRNKISLLLSLAVLICYYAFIFSVGAFPDILGYRLGSSSVTLGIVCGIFIIALCIIVTGFYTFIANQYLDKNQEELLKDLENNNLTKHLQNGELSYTQKETQ</sequence>
<dbReference type="GO" id="GO:0005886">
    <property type="term" value="C:plasma membrane"/>
    <property type="evidence" value="ECO:0007669"/>
    <property type="project" value="TreeGrafter"/>
</dbReference>
<evidence type="ECO:0000313" key="2">
    <source>
        <dbReference type="EMBL" id="XBJ29261.1"/>
    </source>
</evidence>
<dbReference type="InterPro" id="IPR007436">
    <property type="entry name" value="DUF485"/>
</dbReference>
<protein>
    <submittedName>
        <fullName evidence="2">DUF485 domain-containing protein</fullName>
    </submittedName>
</protein>
<reference evidence="2" key="1">
    <citation type="submission" date="2024-05" db="EMBL/GenBank/DDBJ databases">
        <title>Campylobacter coli isolated from environmental waters in Slovenia.</title>
        <authorList>
            <person name="Zautner A.E."/>
            <person name="Bunk B."/>
            <person name="Riedel T."/>
            <person name="Sproeer C."/>
        </authorList>
    </citation>
    <scope>NUCLEOTIDE SEQUENCE</scope>
    <source>
        <strain evidence="2">CCS1377</strain>
    </source>
</reference>
<proteinExistence type="predicted"/>
<dbReference type="PANTHER" id="PTHR38598:SF1">
    <property type="entry name" value="INNER MEMBRANE PROTEIN YJCH"/>
    <property type="match status" value="1"/>
</dbReference>
<feature type="transmembrane region" description="Helical" evidence="1">
    <location>
        <begin position="58"/>
        <end position="83"/>
    </location>
</feature>
<dbReference type="EMBL" id="CP155620">
    <property type="protein sequence ID" value="XBJ29261.1"/>
    <property type="molecule type" value="Genomic_DNA"/>
</dbReference>
<dbReference type="Pfam" id="PF04341">
    <property type="entry name" value="DUF485"/>
    <property type="match status" value="1"/>
</dbReference>
<dbReference type="RefSeq" id="WP_134238717.1">
    <property type="nucleotide sequence ID" value="NZ_CP155620.1"/>
</dbReference>
<dbReference type="InterPro" id="IPR052959">
    <property type="entry name" value="Inner_membrane_assoc"/>
</dbReference>
<evidence type="ECO:0000256" key="1">
    <source>
        <dbReference type="SAM" id="Phobius"/>
    </source>
</evidence>
<keyword evidence="1" id="KW-0472">Membrane</keyword>
<keyword evidence="1" id="KW-1133">Transmembrane helix</keyword>
<accession>A0AAU7E719</accession>
<name>A0AAU7E719_9BACT</name>
<feature type="transmembrane region" description="Helical" evidence="1">
    <location>
        <begin position="24"/>
        <end position="46"/>
    </location>
</feature>